<evidence type="ECO:0000256" key="1">
    <source>
        <dbReference type="ARBA" id="ARBA00023054"/>
    </source>
</evidence>
<name>A0A8T0AQP6_SILME</name>
<reference evidence="3" key="1">
    <citation type="submission" date="2020-08" db="EMBL/GenBank/DDBJ databases">
        <title>Chromosome-level assembly of Southern catfish (Silurus meridionalis) provides insights into visual adaptation to the nocturnal and benthic lifestyles.</title>
        <authorList>
            <person name="Zhang Y."/>
            <person name="Wang D."/>
            <person name="Peng Z."/>
        </authorList>
    </citation>
    <scope>NUCLEOTIDE SEQUENCE</scope>
    <source>
        <strain evidence="3">SWU-2019-XX</strain>
        <tissue evidence="3">Muscle</tissue>
    </source>
</reference>
<accession>A0A8T0AQP6</accession>
<dbReference type="PANTHER" id="PTHR23158:SF54">
    <property type="entry name" value="TRANSPORT AND GOLGI ORGANIZATION PROTEIN 1 HOMOLOG"/>
    <property type="match status" value="1"/>
</dbReference>
<dbReference type="InterPro" id="IPR051500">
    <property type="entry name" value="cTAGE_MIA/OTOR"/>
</dbReference>
<dbReference type="GO" id="GO:0035459">
    <property type="term" value="P:vesicle cargo loading"/>
    <property type="evidence" value="ECO:0007669"/>
    <property type="project" value="TreeGrafter"/>
</dbReference>
<dbReference type="Proteomes" id="UP000606274">
    <property type="component" value="Unassembled WGS sequence"/>
</dbReference>
<dbReference type="EMBL" id="JABFDY010000018">
    <property type="protein sequence ID" value="KAF7694301.1"/>
    <property type="molecule type" value="Genomic_DNA"/>
</dbReference>
<dbReference type="GO" id="GO:0009306">
    <property type="term" value="P:protein secretion"/>
    <property type="evidence" value="ECO:0007669"/>
    <property type="project" value="TreeGrafter"/>
</dbReference>
<keyword evidence="2" id="KW-1133">Transmembrane helix</keyword>
<dbReference type="GO" id="GO:0005789">
    <property type="term" value="C:endoplasmic reticulum membrane"/>
    <property type="evidence" value="ECO:0007669"/>
    <property type="project" value="TreeGrafter"/>
</dbReference>
<protein>
    <submittedName>
        <fullName evidence="3">Uncharacterized protein</fullName>
    </submittedName>
</protein>
<dbReference type="PANTHER" id="PTHR23158">
    <property type="entry name" value="MELANOMA INHIBITORY ACTIVITY-RELATED"/>
    <property type="match status" value="1"/>
</dbReference>
<proteinExistence type="predicted"/>
<gene>
    <name evidence="3" type="ORF">HF521_008054</name>
</gene>
<evidence type="ECO:0000313" key="3">
    <source>
        <dbReference type="EMBL" id="KAF7694301.1"/>
    </source>
</evidence>
<keyword evidence="4" id="KW-1185">Reference proteome</keyword>
<evidence type="ECO:0000313" key="4">
    <source>
        <dbReference type="Proteomes" id="UP000606274"/>
    </source>
</evidence>
<feature type="transmembrane region" description="Helical" evidence="2">
    <location>
        <begin position="357"/>
        <end position="376"/>
    </location>
</feature>
<sequence>MIRSTGLFEDVRFHRQQRASESLGSSSRLPSSRFRRFLVYIVNKLGKSHLRSALVFSGAPSFGARVFRRTFVRRSCFPAHLRSALVFSGAPSFGARVFRRTFVRRSCFPAHLRSALVFSGAPSFGARVFRRTFVRRSCFPAHLRSALVFSGAPSFGARVFRRTFVRRSCFPAHLRSALVFSGAPSFGARVFRRTFVRRSCFPAHLRSALVFSGAPSFGARVFRRTFVRRSCFPAHLRSALVFSGAPSFGARVFRRTFVRRSCFPAHLRSALVFSGAPSFGARVFRRTFVRRSCFPAHLRSALVFSGAPSFGARVFRRTFVRRSCFSALLGACVYLELDSSNKQPNLRLGLTFHVLPWNPIVVAAVVGVLNVLVFLWRTVLAVQVLVDEAKLREDALKAQVLSFEKDNCALKEQKKSLLQDAKDWQEKHVRLSEAITVYHKTQTELENALVHKENEIEVLSGCIAKIKNLEACNDEELGNKVYQKVIHEQTNMKNEKTHLKNLYKDLQQILEITTEFYHRKENIFHQKLTQEELKPHEKESMLSRVDGRTLQTEEELNLLRQKIAVREKKNHENWPGLQNEL</sequence>
<dbReference type="GO" id="GO:0070971">
    <property type="term" value="C:endoplasmic reticulum exit site"/>
    <property type="evidence" value="ECO:0007669"/>
    <property type="project" value="TreeGrafter"/>
</dbReference>
<keyword evidence="2" id="KW-0472">Membrane</keyword>
<comment type="caution">
    <text evidence="3">The sequence shown here is derived from an EMBL/GenBank/DDBJ whole genome shotgun (WGS) entry which is preliminary data.</text>
</comment>
<keyword evidence="1" id="KW-0175">Coiled coil</keyword>
<keyword evidence="2" id="KW-0812">Transmembrane</keyword>
<organism evidence="3 4">
    <name type="scientific">Silurus meridionalis</name>
    <name type="common">Southern catfish</name>
    <name type="synonym">Silurus soldatovi meridionalis</name>
    <dbReference type="NCBI Taxonomy" id="175797"/>
    <lineage>
        <taxon>Eukaryota</taxon>
        <taxon>Metazoa</taxon>
        <taxon>Chordata</taxon>
        <taxon>Craniata</taxon>
        <taxon>Vertebrata</taxon>
        <taxon>Euteleostomi</taxon>
        <taxon>Actinopterygii</taxon>
        <taxon>Neopterygii</taxon>
        <taxon>Teleostei</taxon>
        <taxon>Ostariophysi</taxon>
        <taxon>Siluriformes</taxon>
        <taxon>Siluridae</taxon>
        <taxon>Silurus</taxon>
    </lineage>
</organism>
<dbReference type="AlphaFoldDB" id="A0A8T0AQP6"/>
<dbReference type="GO" id="GO:0006888">
    <property type="term" value="P:endoplasmic reticulum to Golgi vesicle-mediated transport"/>
    <property type="evidence" value="ECO:0007669"/>
    <property type="project" value="TreeGrafter"/>
</dbReference>
<evidence type="ECO:0000256" key="2">
    <source>
        <dbReference type="SAM" id="Phobius"/>
    </source>
</evidence>